<keyword evidence="5" id="KW-1185">Reference proteome</keyword>
<dbReference type="GO" id="GO:0008017">
    <property type="term" value="F:microtubule binding"/>
    <property type="evidence" value="ECO:0007669"/>
    <property type="project" value="InterPro"/>
</dbReference>
<organism evidence="4 5">
    <name type="scientific">Linum tenue</name>
    <dbReference type="NCBI Taxonomy" id="586396"/>
    <lineage>
        <taxon>Eukaryota</taxon>
        <taxon>Viridiplantae</taxon>
        <taxon>Streptophyta</taxon>
        <taxon>Embryophyta</taxon>
        <taxon>Tracheophyta</taxon>
        <taxon>Spermatophyta</taxon>
        <taxon>Magnoliopsida</taxon>
        <taxon>eudicotyledons</taxon>
        <taxon>Gunneridae</taxon>
        <taxon>Pentapetalae</taxon>
        <taxon>rosids</taxon>
        <taxon>fabids</taxon>
        <taxon>Malpighiales</taxon>
        <taxon>Linaceae</taxon>
        <taxon>Linum</taxon>
    </lineage>
</organism>
<dbReference type="PANTHER" id="PTHR47972:SF16">
    <property type="entry name" value="KINESIN-LIKE PROTEIN"/>
    <property type="match status" value="1"/>
</dbReference>
<accession>A0AAV0RKU4</accession>
<dbReference type="AlphaFoldDB" id="A0AAV0RKU4"/>
<dbReference type="InterPro" id="IPR036961">
    <property type="entry name" value="Kinesin_motor_dom_sf"/>
</dbReference>
<comment type="caution">
    <text evidence="2">Lacks conserved residue(s) required for the propagation of feature annotation.</text>
</comment>
<comment type="similarity">
    <text evidence="2">Belongs to the TRAFAC class myosin-kinesin ATPase superfamily. Kinesin family.</text>
</comment>
<dbReference type="PANTHER" id="PTHR47972">
    <property type="entry name" value="KINESIN-LIKE PROTEIN KLP-3"/>
    <property type="match status" value="1"/>
</dbReference>
<name>A0AAV0RKU4_9ROSI</name>
<gene>
    <name evidence="4" type="ORF">LITE_LOCUS48237</name>
</gene>
<dbReference type="GO" id="GO:0005524">
    <property type="term" value="F:ATP binding"/>
    <property type="evidence" value="ECO:0007669"/>
    <property type="project" value="InterPro"/>
</dbReference>
<evidence type="ECO:0000256" key="1">
    <source>
        <dbReference type="ARBA" id="ARBA00023175"/>
    </source>
</evidence>
<comment type="caution">
    <text evidence="4">The sequence shown here is derived from an EMBL/GenBank/DDBJ whole genome shotgun (WGS) entry which is preliminary data.</text>
</comment>
<proteinExistence type="inferred from homology"/>
<dbReference type="SMART" id="SM00129">
    <property type="entry name" value="KISc"/>
    <property type="match status" value="1"/>
</dbReference>
<evidence type="ECO:0000313" key="5">
    <source>
        <dbReference type="Proteomes" id="UP001154282"/>
    </source>
</evidence>
<sequence>MFEINSLDYFLQISFVDLAGSERIKKSGSTGNQLKEAQSINKSLSALGDVISALSTGGQHIPYRNHKLTMLMSDSLGGNAKTLMFVNVSPAGSNLDETYNSLT</sequence>
<protein>
    <recommendedName>
        <fullName evidence="3">Kinesin motor domain-containing protein</fullName>
    </recommendedName>
</protein>
<evidence type="ECO:0000259" key="3">
    <source>
        <dbReference type="PROSITE" id="PS50067"/>
    </source>
</evidence>
<dbReference type="GO" id="GO:0003777">
    <property type="term" value="F:microtubule motor activity"/>
    <property type="evidence" value="ECO:0007669"/>
    <property type="project" value="InterPro"/>
</dbReference>
<feature type="domain" description="Kinesin motor" evidence="3">
    <location>
        <begin position="1"/>
        <end position="103"/>
    </location>
</feature>
<dbReference type="InterPro" id="IPR027417">
    <property type="entry name" value="P-loop_NTPase"/>
</dbReference>
<dbReference type="EMBL" id="CAMGYJ010000011">
    <property type="protein sequence ID" value="CAI0557137.1"/>
    <property type="molecule type" value="Genomic_DNA"/>
</dbReference>
<dbReference type="Proteomes" id="UP001154282">
    <property type="component" value="Unassembled WGS sequence"/>
</dbReference>
<dbReference type="GO" id="GO:0007018">
    <property type="term" value="P:microtubule-based movement"/>
    <property type="evidence" value="ECO:0007669"/>
    <property type="project" value="InterPro"/>
</dbReference>
<keyword evidence="1" id="KW-0505">Motor protein</keyword>
<dbReference type="Gene3D" id="3.40.850.10">
    <property type="entry name" value="Kinesin motor domain"/>
    <property type="match status" value="1"/>
</dbReference>
<dbReference type="InterPro" id="IPR027640">
    <property type="entry name" value="Kinesin-like_fam"/>
</dbReference>
<dbReference type="Pfam" id="PF00225">
    <property type="entry name" value="Kinesin"/>
    <property type="match status" value="1"/>
</dbReference>
<reference evidence="4" key="1">
    <citation type="submission" date="2022-08" db="EMBL/GenBank/DDBJ databases">
        <authorList>
            <person name="Gutierrez-Valencia J."/>
        </authorList>
    </citation>
    <scope>NUCLEOTIDE SEQUENCE</scope>
</reference>
<dbReference type="SUPFAM" id="SSF52540">
    <property type="entry name" value="P-loop containing nucleoside triphosphate hydrolases"/>
    <property type="match status" value="1"/>
</dbReference>
<dbReference type="PROSITE" id="PS50067">
    <property type="entry name" value="KINESIN_MOTOR_2"/>
    <property type="match status" value="1"/>
</dbReference>
<evidence type="ECO:0000256" key="2">
    <source>
        <dbReference type="PROSITE-ProRule" id="PRU00283"/>
    </source>
</evidence>
<dbReference type="PRINTS" id="PR00380">
    <property type="entry name" value="KINESINHEAVY"/>
</dbReference>
<evidence type="ECO:0000313" key="4">
    <source>
        <dbReference type="EMBL" id="CAI0557137.1"/>
    </source>
</evidence>
<dbReference type="InterPro" id="IPR001752">
    <property type="entry name" value="Kinesin_motor_dom"/>
</dbReference>